<proteinExistence type="predicted"/>
<accession>A0ABN2UXR2</accession>
<dbReference type="InterPro" id="IPR029068">
    <property type="entry name" value="Glyas_Bleomycin-R_OHBP_Dase"/>
</dbReference>
<dbReference type="PROSITE" id="PS51819">
    <property type="entry name" value="VOC"/>
    <property type="match status" value="1"/>
</dbReference>
<feature type="domain" description="VOC" evidence="1">
    <location>
        <begin position="5"/>
        <end position="131"/>
    </location>
</feature>
<dbReference type="Proteomes" id="UP001500751">
    <property type="component" value="Unassembled WGS sequence"/>
</dbReference>
<evidence type="ECO:0000259" key="1">
    <source>
        <dbReference type="PROSITE" id="PS51819"/>
    </source>
</evidence>
<dbReference type="InterPro" id="IPR037523">
    <property type="entry name" value="VOC_core"/>
</dbReference>
<dbReference type="PANTHER" id="PTHR36113:SF6">
    <property type="entry name" value="FOSFOMYCIN RESISTANCE PROTEIN FOSX"/>
    <property type="match status" value="1"/>
</dbReference>
<comment type="caution">
    <text evidence="2">The sequence shown here is derived from an EMBL/GenBank/DDBJ whole genome shotgun (WGS) entry which is preliminary data.</text>
</comment>
<gene>
    <name evidence="2" type="ORF">GCM10009839_50820</name>
</gene>
<dbReference type="RefSeq" id="WP_344668161.1">
    <property type="nucleotide sequence ID" value="NZ_BAAAQN010000032.1"/>
</dbReference>
<protein>
    <recommendedName>
        <fullName evidence="1">VOC domain-containing protein</fullName>
    </recommendedName>
</protein>
<organism evidence="2 3">
    <name type="scientific">Catenulispora yoronensis</name>
    <dbReference type="NCBI Taxonomy" id="450799"/>
    <lineage>
        <taxon>Bacteria</taxon>
        <taxon>Bacillati</taxon>
        <taxon>Actinomycetota</taxon>
        <taxon>Actinomycetes</taxon>
        <taxon>Catenulisporales</taxon>
        <taxon>Catenulisporaceae</taxon>
        <taxon>Catenulispora</taxon>
    </lineage>
</organism>
<dbReference type="SUPFAM" id="SSF54593">
    <property type="entry name" value="Glyoxalase/Bleomycin resistance protein/Dihydroxybiphenyl dioxygenase"/>
    <property type="match status" value="1"/>
</dbReference>
<dbReference type="InterPro" id="IPR051332">
    <property type="entry name" value="Fosfomycin_Res_Enzymes"/>
</dbReference>
<evidence type="ECO:0000313" key="2">
    <source>
        <dbReference type="EMBL" id="GAA2042055.1"/>
    </source>
</evidence>
<dbReference type="EMBL" id="BAAAQN010000032">
    <property type="protein sequence ID" value="GAA2042055.1"/>
    <property type="molecule type" value="Genomic_DNA"/>
</dbReference>
<reference evidence="3" key="1">
    <citation type="journal article" date="2019" name="Int. J. Syst. Evol. Microbiol.">
        <title>The Global Catalogue of Microorganisms (GCM) 10K type strain sequencing project: providing services to taxonomists for standard genome sequencing and annotation.</title>
        <authorList>
            <consortium name="The Broad Institute Genomics Platform"/>
            <consortium name="The Broad Institute Genome Sequencing Center for Infectious Disease"/>
            <person name="Wu L."/>
            <person name="Ma J."/>
        </authorList>
    </citation>
    <scope>NUCLEOTIDE SEQUENCE [LARGE SCALE GENOMIC DNA]</scope>
    <source>
        <strain evidence="3">JCM 16014</strain>
    </source>
</reference>
<dbReference type="Pfam" id="PF13669">
    <property type="entry name" value="Glyoxalase_4"/>
    <property type="match status" value="1"/>
</dbReference>
<sequence>MPPAGFHHVEIWVADLALVEPSWKWLFGELGWEPYQNWPEGRSWRIGDSYLVVEQSSAVRPGLPYDRMRPGLNHLAVHAPDRAAVDRVHRVGPQHGWRRLFASAYPHAGGTAHYAAYLVDAAGFEVEIVAPAGDEVTEG</sequence>
<keyword evidence="3" id="KW-1185">Reference proteome</keyword>
<evidence type="ECO:0000313" key="3">
    <source>
        <dbReference type="Proteomes" id="UP001500751"/>
    </source>
</evidence>
<dbReference type="Gene3D" id="3.10.180.10">
    <property type="entry name" value="2,3-Dihydroxybiphenyl 1,2-Dioxygenase, domain 1"/>
    <property type="match status" value="1"/>
</dbReference>
<dbReference type="PANTHER" id="PTHR36113">
    <property type="entry name" value="LYASE, PUTATIVE-RELATED-RELATED"/>
    <property type="match status" value="1"/>
</dbReference>
<name>A0ABN2UXR2_9ACTN</name>